<comment type="caution">
    <text evidence="6">The sequence shown here is derived from an EMBL/GenBank/DDBJ whole genome shotgun (WGS) entry which is preliminary data.</text>
</comment>
<dbReference type="GO" id="GO:0003677">
    <property type="term" value="F:DNA binding"/>
    <property type="evidence" value="ECO:0007669"/>
    <property type="project" value="InterPro"/>
</dbReference>
<evidence type="ECO:0000313" key="6">
    <source>
        <dbReference type="EMBL" id="CAI0374815.1"/>
    </source>
</evidence>
<accession>A0AAV0GP88</accession>
<dbReference type="AlphaFoldDB" id="A0AAV0GP88"/>
<feature type="domain" description="RNA polymerase Rpb5 N-terminal" evidence="5">
    <location>
        <begin position="47"/>
        <end position="129"/>
    </location>
</feature>
<comment type="similarity">
    <text evidence="3">Belongs to the archaeal Rpo5/eukaryotic RPB5 RNA polymerase subunit family.</text>
</comment>
<feature type="domain" description="RNA polymerase subunit H/Rpb5 C-terminal" evidence="4">
    <location>
        <begin position="173"/>
        <end position="245"/>
    </location>
</feature>
<evidence type="ECO:0000259" key="5">
    <source>
        <dbReference type="Pfam" id="PF03871"/>
    </source>
</evidence>
<dbReference type="Pfam" id="PF01191">
    <property type="entry name" value="RNA_pol_Rpb5_C"/>
    <property type="match status" value="1"/>
</dbReference>
<gene>
    <name evidence="6" type="ORF">LITE_LOCUS356</name>
</gene>
<protein>
    <submittedName>
        <fullName evidence="6">Uncharacterized protein</fullName>
    </submittedName>
</protein>
<proteinExistence type="inferred from homology"/>
<dbReference type="SUPFAM" id="SSF55287">
    <property type="entry name" value="RPB5-like RNA polymerase subunit"/>
    <property type="match status" value="1"/>
</dbReference>
<dbReference type="GO" id="GO:0006362">
    <property type="term" value="P:transcription elongation by RNA polymerase I"/>
    <property type="evidence" value="ECO:0007669"/>
    <property type="project" value="TreeGrafter"/>
</dbReference>
<evidence type="ECO:0000259" key="4">
    <source>
        <dbReference type="Pfam" id="PF01191"/>
    </source>
</evidence>
<comment type="subcellular location">
    <subcellularLocation>
        <location evidence="1">Nucleus</location>
    </subcellularLocation>
</comment>
<evidence type="ECO:0000256" key="3">
    <source>
        <dbReference type="ARBA" id="ARBA00025765"/>
    </source>
</evidence>
<dbReference type="FunFam" id="3.90.940.20:FF:000001">
    <property type="entry name" value="DNA-directed RNA polymerases I, II, and III subunit RPABC1"/>
    <property type="match status" value="1"/>
</dbReference>
<evidence type="ECO:0000313" key="7">
    <source>
        <dbReference type="Proteomes" id="UP001154282"/>
    </source>
</evidence>
<keyword evidence="7" id="KW-1185">Reference proteome</keyword>
<reference evidence="6" key="1">
    <citation type="submission" date="2022-08" db="EMBL/GenBank/DDBJ databases">
        <authorList>
            <person name="Gutierrez-Valencia J."/>
        </authorList>
    </citation>
    <scope>NUCLEOTIDE SEQUENCE</scope>
</reference>
<evidence type="ECO:0000256" key="1">
    <source>
        <dbReference type="ARBA" id="ARBA00004123"/>
    </source>
</evidence>
<evidence type="ECO:0000256" key="2">
    <source>
        <dbReference type="ARBA" id="ARBA00023242"/>
    </source>
</evidence>
<dbReference type="Gene3D" id="3.40.1340.10">
    <property type="entry name" value="RNA polymerase, Rpb5, N-terminal domain"/>
    <property type="match status" value="1"/>
</dbReference>
<dbReference type="GO" id="GO:0006366">
    <property type="term" value="P:transcription by RNA polymerase II"/>
    <property type="evidence" value="ECO:0007669"/>
    <property type="project" value="TreeGrafter"/>
</dbReference>
<dbReference type="InterPro" id="IPR014381">
    <property type="entry name" value="Arch_Rpo5/euc_Rpb5"/>
</dbReference>
<dbReference type="GO" id="GO:0055029">
    <property type="term" value="C:nuclear DNA-directed RNA polymerase complex"/>
    <property type="evidence" value="ECO:0007669"/>
    <property type="project" value="UniProtKB-ARBA"/>
</dbReference>
<dbReference type="PIRSF" id="PIRSF000747">
    <property type="entry name" value="RPB5"/>
    <property type="match status" value="1"/>
</dbReference>
<dbReference type="SUPFAM" id="SSF53036">
    <property type="entry name" value="Eukaryotic RPB5 N-terminal domain"/>
    <property type="match status" value="1"/>
</dbReference>
<dbReference type="PANTHER" id="PTHR10535:SF2">
    <property type="entry name" value="DNA-DIRECTED RNA POLYMERASE V SUBUNIT 5A"/>
    <property type="match status" value="1"/>
</dbReference>
<name>A0AAV0GP88_9ROSI</name>
<dbReference type="GO" id="GO:0003899">
    <property type="term" value="F:DNA-directed RNA polymerase activity"/>
    <property type="evidence" value="ECO:0007669"/>
    <property type="project" value="InterPro"/>
</dbReference>
<dbReference type="PANTHER" id="PTHR10535">
    <property type="entry name" value="DNA-DIRECTED RNA POLYMERASES I, II, AND III SUBUNIT RPABC1"/>
    <property type="match status" value="1"/>
</dbReference>
<dbReference type="Pfam" id="PF03871">
    <property type="entry name" value="RNA_pol_Rpb5_N"/>
    <property type="match status" value="1"/>
</dbReference>
<dbReference type="Gene3D" id="3.90.940.20">
    <property type="entry name" value="RPB5-like RNA polymerase subunit"/>
    <property type="match status" value="1"/>
</dbReference>
<dbReference type="EMBL" id="CAMGYJ010000002">
    <property type="protein sequence ID" value="CAI0374815.1"/>
    <property type="molecule type" value="Genomic_DNA"/>
</dbReference>
<dbReference type="Proteomes" id="UP001154282">
    <property type="component" value="Unassembled WGS sequence"/>
</dbReference>
<dbReference type="GO" id="GO:0042797">
    <property type="term" value="P:tRNA transcription by RNA polymerase III"/>
    <property type="evidence" value="ECO:0007669"/>
    <property type="project" value="TreeGrafter"/>
</dbReference>
<keyword evidence="2" id="KW-0539">Nucleus</keyword>
<dbReference type="InterPro" id="IPR036710">
    <property type="entry name" value="RNA_pol_Rpb5_N_sf"/>
</dbReference>
<dbReference type="InterPro" id="IPR000783">
    <property type="entry name" value="RNA_pol_subH/Rpb5_C"/>
</dbReference>
<sequence>MEQNGAAEAAAKTNGEVHGEAAAAGSTAFQMDGLRNCLSSYHDDGSAETHRYFLARRTVLEMLKDRGYYVPESDLSVSLQEFRAIHAQDIDIDRLKFSATHQTDPSKRTMVIFGGTGVIKVNTVRLISAQIVNRDSLSGLILILQGQITKQAENALRLFKFKVEIFQITELLVNITKHVLKPRHQILTSQEKKKLLKEYNIEDKQLPRMLRSDAIARYYALEKGQVVKVTYSGDITESHVTYRCVW</sequence>
<dbReference type="InterPro" id="IPR005571">
    <property type="entry name" value="RNA_pol_Rpb5_N"/>
</dbReference>
<dbReference type="InterPro" id="IPR035913">
    <property type="entry name" value="RPB5-like_sf"/>
</dbReference>
<organism evidence="6 7">
    <name type="scientific">Linum tenue</name>
    <dbReference type="NCBI Taxonomy" id="586396"/>
    <lineage>
        <taxon>Eukaryota</taxon>
        <taxon>Viridiplantae</taxon>
        <taxon>Streptophyta</taxon>
        <taxon>Embryophyta</taxon>
        <taxon>Tracheophyta</taxon>
        <taxon>Spermatophyta</taxon>
        <taxon>Magnoliopsida</taxon>
        <taxon>eudicotyledons</taxon>
        <taxon>Gunneridae</taxon>
        <taxon>Pentapetalae</taxon>
        <taxon>rosids</taxon>
        <taxon>fabids</taxon>
        <taxon>Malpighiales</taxon>
        <taxon>Linaceae</taxon>
        <taxon>Linum</taxon>
    </lineage>
</organism>